<dbReference type="EMBL" id="JABUBU010000001">
    <property type="protein sequence ID" value="MBY6365729.1"/>
    <property type="molecule type" value="Genomic_DNA"/>
</dbReference>
<dbReference type="RefSeq" id="WP_222682850.1">
    <property type="nucleotide sequence ID" value="NZ_JABUBT010000001.1"/>
</dbReference>
<evidence type="ECO:0000313" key="3">
    <source>
        <dbReference type="Proteomes" id="UP000825228"/>
    </source>
</evidence>
<protein>
    <submittedName>
        <fullName evidence="2">Uncharacterized protein</fullName>
    </submittedName>
</protein>
<keyword evidence="3" id="KW-1185">Reference proteome</keyword>
<comment type="caution">
    <text evidence="2">The sequence shown here is derived from an EMBL/GenBank/DDBJ whole genome shotgun (WGS) entry which is preliminary data.</text>
</comment>
<accession>A0ABS7P018</accession>
<feature type="compositionally biased region" description="Basic and acidic residues" evidence="1">
    <location>
        <begin position="25"/>
        <end position="51"/>
    </location>
</feature>
<proteinExistence type="predicted"/>
<name>A0ABS7P018_9NOCA</name>
<sequence>MNERTVAALIDEVVADHRRSTARLRERLRRDAQRDTDRRDRVLGPRGDDIPTSRPGIDPILRPVREKRPTENGATANGATEHGTPEGDPRPAQRPARWLS</sequence>
<feature type="region of interest" description="Disordered" evidence="1">
    <location>
        <begin position="25"/>
        <end position="100"/>
    </location>
</feature>
<organism evidence="2 3">
    <name type="scientific">Rhodococcoides corynebacterioides</name>
    <dbReference type="NCBI Taxonomy" id="53972"/>
    <lineage>
        <taxon>Bacteria</taxon>
        <taxon>Bacillati</taxon>
        <taxon>Actinomycetota</taxon>
        <taxon>Actinomycetes</taxon>
        <taxon>Mycobacteriales</taxon>
        <taxon>Nocardiaceae</taxon>
        <taxon>Rhodococcoides</taxon>
    </lineage>
</organism>
<dbReference type="Proteomes" id="UP000825228">
    <property type="component" value="Unassembled WGS sequence"/>
</dbReference>
<gene>
    <name evidence="2" type="ORF">HQ603_03065</name>
</gene>
<reference evidence="2 3" key="1">
    <citation type="submission" date="2020-06" db="EMBL/GenBank/DDBJ databases">
        <title>Taxonomy, biology and ecology of Rhodococcus bacteria occurring in California pistachio and other woody hosts as revealed by genome sequence analyses.</title>
        <authorList>
            <person name="Gai Y."/>
            <person name="Riely B."/>
        </authorList>
    </citation>
    <scope>NUCLEOTIDE SEQUENCE [LARGE SCALE GENOMIC DNA]</scope>
    <source>
        <strain evidence="2 3">BP-281</strain>
    </source>
</reference>
<evidence type="ECO:0000313" key="2">
    <source>
        <dbReference type="EMBL" id="MBY6365729.1"/>
    </source>
</evidence>
<evidence type="ECO:0000256" key="1">
    <source>
        <dbReference type="SAM" id="MobiDB-lite"/>
    </source>
</evidence>